<dbReference type="RefSeq" id="XP_014506560.1">
    <property type="nucleotide sequence ID" value="XM_014651074.1"/>
</dbReference>
<organism evidence="17 18">
    <name type="scientific">Vigna radiata var. radiata</name>
    <name type="common">Mung bean</name>
    <name type="synonym">Phaseolus aureus</name>
    <dbReference type="NCBI Taxonomy" id="3916"/>
    <lineage>
        <taxon>Eukaryota</taxon>
        <taxon>Viridiplantae</taxon>
        <taxon>Streptophyta</taxon>
        <taxon>Embryophyta</taxon>
        <taxon>Tracheophyta</taxon>
        <taxon>Spermatophyta</taxon>
        <taxon>Magnoliopsida</taxon>
        <taxon>eudicotyledons</taxon>
        <taxon>Gunneridae</taxon>
        <taxon>Pentapetalae</taxon>
        <taxon>rosids</taxon>
        <taxon>fabids</taxon>
        <taxon>Fabales</taxon>
        <taxon>Fabaceae</taxon>
        <taxon>Papilionoideae</taxon>
        <taxon>50 kb inversion clade</taxon>
        <taxon>NPAAA clade</taxon>
        <taxon>indigoferoid/millettioid clade</taxon>
        <taxon>Phaseoleae</taxon>
        <taxon>Vigna</taxon>
    </lineage>
</organism>
<evidence type="ECO:0000256" key="2">
    <source>
        <dbReference type="ARBA" id="ARBA00007606"/>
    </source>
</evidence>
<dbReference type="SUPFAM" id="SSF49899">
    <property type="entry name" value="Concanavalin A-like lectins/glucanases"/>
    <property type="match status" value="1"/>
</dbReference>
<keyword evidence="7" id="KW-0732">Signal</keyword>
<dbReference type="GO" id="GO:0005886">
    <property type="term" value="C:plasma membrane"/>
    <property type="evidence" value="ECO:0007669"/>
    <property type="project" value="UniProtKB-SubCell"/>
</dbReference>
<evidence type="ECO:0000256" key="9">
    <source>
        <dbReference type="ARBA" id="ARBA00022741"/>
    </source>
</evidence>
<feature type="transmembrane region" description="Helical" evidence="15">
    <location>
        <begin position="292"/>
        <end position="315"/>
    </location>
</feature>
<evidence type="ECO:0000256" key="5">
    <source>
        <dbReference type="ARBA" id="ARBA00022475"/>
    </source>
</evidence>
<keyword evidence="9" id="KW-0547">Nucleotide-binding</keyword>
<evidence type="ECO:0000256" key="12">
    <source>
        <dbReference type="ARBA" id="ARBA00023136"/>
    </source>
</evidence>
<evidence type="ECO:0000256" key="14">
    <source>
        <dbReference type="ARBA" id="ARBA00023180"/>
    </source>
</evidence>
<protein>
    <submittedName>
        <fullName evidence="18">L-type lectin-domain containing receptor kinase IX.1-like</fullName>
    </submittedName>
</protein>
<keyword evidence="6 15" id="KW-0812">Transmembrane</keyword>
<keyword evidence="10" id="KW-0067">ATP-binding</keyword>
<dbReference type="InterPro" id="IPR013320">
    <property type="entry name" value="ConA-like_dom_sf"/>
</dbReference>
<dbReference type="GO" id="GO:0002229">
    <property type="term" value="P:defense response to oomycetes"/>
    <property type="evidence" value="ECO:0007669"/>
    <property type="project" value="UniProtKB-ARBA"/>
</dbReference>
<dbReference type="GO" id="GO:0005524">
    <property type="term" value="F:ATP binding"/>
    <property type="evidence" value="ECO:0007669"/>
    <property type="project" value="UniProtKB-KW"/>
</dbReference>
<comment type="similarity">
    <text evidence="3">In the N-terminal section; belongs to the leguminous lectin family.</text>
</comment>
<reference evidence="18" key="2">
    <citation type="submission" date="2025-08" db="UniProtKB">
        <authorList>
            <consortium name="RefSeq"/>
        </authorList>
    </citation>
    <scope>IDENTIFICATION</scope>
    <source>
        <tissue evidence="18">Leaf</tissue>
    </source>
</reference>
<keyword evidence="14" id="KW-0325">Glycoprotein</keyword>
<dbReference type="PROSITE" id="PS00108">
    <property type="entry name" value="PROTEIN_KINASE_ST"/>
    <property type="match status" value="1"/>
</dbReference>
<dbReference type="SUPFAM" id="SSF56112">
    <property type="entry name" value="Protein kinase-like (PK-like)"/>
    <property type="match status" value="1"/>
</dbReference>
<dbReference type="CDD" id="cd14066">
    <property type="entry name" value="STKc_IRAK"/>
    <property type="match status" value="1"/>
</dbReference>
<dbReference type="CDD" id="cd06899">
    <property type="entry name" value="lectin_legume_LecRK_Arcelin_ConA"/>
    <property type="match status" value="1"/>
</dbReference>
<evidence type="ECO:0000256" key="11">
    <source>
        <dbReference type="ARBA" id="ARBA00022989"/>
    </source>
</evidence>
<feature type="transmembrane region" description="Helical" evidence="15">
    <location>
        <begin position="6"/>
        <end position="30"/>
    </location>
</feature>
<accession>A0A1S3UKJ9</accession>
<dbReference type="InterPro" id="IPR050528">
    <property type="entry name" value="L-type_Lectin-RKs"/>
</dbReference>
<dbReference type="AlphaFoldDB" id="A0A1S3UKJ9"/>
<dbReference type="GeneID" id="106766341"/>
<dbReference type="PROSITE" id="PS50011">
    <property type="entry name" value="PROTEIN_KINASE_DOM"/>
    <property type="match status" value="1"/>
</dbReference>
<evidence type="ECO:0000256" key="6">
    <source>
        <dbReference type="ARBA" id="ARBA00022692"/>
    </source>
</evidence>
<dbReference type="GO" id="GO:0004672">
    <property type="term" value="F:protein kinase activity"/>
    <property type="evidence" value="ECO:0007669"/>
    <property type="project" value="InterPro"/>
</dbReference>
<evidence type="ECO:0000259" key="16">
    <source>
        <dbReference type="PROSITE" id="PS50011"/>
    </source>
</evidence>
<dbReference type="Gene3D" id="3.30.200.20">
    <property type="entry name" value="Phosphorylase Kinase, domain 1"/>
    <property type="match status" value="1"/>
</dbReference>
<keyword evidence="5" id="KW-1003">Cell membrane</keyword>
<keyword evidence="11 15" id="KW-1133">Transmembrane helix</keyword>
<evidence type="ECO:0000256" key="1">
    <source>
        <dbReference type="ARBA" id="ARBA00004251"/>
    </source>
</evidence>
<comment type="similarity">
    <text evidence="2">Belongs to the leguminous lectin family.</text>
</comment>
<dbReference type="OrthoDB" id="4062651at2759"/>
<keyword evidence="8" id="KW-0430">Lectin</keyword>
<dbReference type="Gene3D" id="2.60.120.200">
    <property type="match status" value="1"/>
</dbReference>
<name>A0A1S3UKJ9_VIGRR</name>
<gene>
    <name evidence="18" type="primary">LOC106766341</name>
</gene>
<dbReference type="FunFam" id="1.10.510.10:FF:000240">
    <property type="entry name" value="Lectin-domain containing receptor kinase A4.3"/>
    <property type="match status" value="1"/>
</dbReference>
<evidence type="ECO:0000313" key="18">
    <source>
        <dbReference type="RefSeq" id="XP_014506560.1"/>
    </source>
</evidence>
<evidence type="ECO:0000256" key="7">
    <source>
        <dbReference type="ARBA" id="ARBA00022729"/>
    </source>
</evidence>
<evidence type="ECO:0000256" key="8">
    <source>
        <dbReference type="ARBA" id="ARBA00022734"/>
    </source>
</evidence>
<dbReference type="Pfam" id="PF00069">
    <property type="entry name" value="Pkinase"/>
    <property type="match status" value="1"/>
</dbReference>
<dbReference type="InterPro" id="IPR008271">
    <property type="entry name" value="Ser/Thr_kinase_AS"/>
</dbReference>
<keyword evidence="13" id="KW-0675">Receptor</keyword>
<evidence type="ECO:0000313" key="17">
    <source>
        <dbReference type="Proteomes" id="UP000087766"/>
    </source>
</evidence>
<dbReference type="Gramene" id="Vradi07g14060.1">
    <property type="protein sequence ID" value="Vradi07g14060.1"/>
    <property type="gene ID" value="Vradi07g14060"/>
</dbReference>
<sequence>MAGGDWPFGLYAITLGFCYARGTFVFLLIIPLEKAHSQPFSFYYNFRNAADVEKVYLEGNVSVSNSGINLAVDSNHGGTGSVGRVTSPQFIKLWDKTSKEQESFVTQFCFMIIPNKSSRGDGFAFFIANPNLPNVDTTDEMKRGGLGIGMVNDTAPLSTRFNDYQYVAVEFDIFSNEWDPRDPHVGMNVNSMRSEVVENWRIDNTSRGPYKCTIKYHSQDQFLNISFTGILPDGKRVTQHLLYHIDLGNYLEEMVVVGISAATGDGFDQYTLLEWSFSKITRNDKKELDKTMLLEGIGVGLGGAVSFFVLLLLVLRKRGEKEKEEATSEASSDLKMDDAFKMCTGPKEIRYEVLVSATNNFKERHKLRQCVFKGYFKDINTYAAIQRISAGSSHGVKEYAAEVRIISQLRHRNLMKLNGWCHKKNNFFLIYDYMPNGSLYSHLFHRESILSWHVRYNIALGLASALFYLQEEFEKCVFHRDIKSSNILLDSNFSAKLGNFGLARLEGREKRSKTTVIAGTTGYLDPEYIITGKARKESDMFSFGVVLLEVASGRKANDQEEKEGQPQVSLVEWVWELYRHGNLLAAADPNLNGEFDVQQMECLLVVGVWCANSDSKTRPSIRQVIKVLNFEAPFPILHHHLSPSNNNR</sequence>
<evidence type="ECO:0000256" key="4">
    <source>
        <dbReference type="ARBA" id="ARBA00010217"/>
    </source>
</evidence>
<dbReference type="InterPro" id="IPR000719">
    <property type="entry name" value="Prot_kinase_dom"/>
</dbReference>
<dbReference type="PANTHER" id="PTHR27007">
    <property type="match status" value="1"/>
</dbReference>
<dbReference type="InterPro" id="IPR011009">
    <property type="entry name" value="Kinase-like_dom_sf"/>
</dbReference>
<dbReference type="Proteomes" id="UP000087766">
    <property type="component" value="Chromosome 7"/>
</dbReference>
<dbReference type="SMART" id="SM00220">
    <property type="entry name" value="S_TKc"/>
    <property type="match status" value="1"/>
</dbReference>
<evidence type="ECO:0000256" key="3">
    <source>
        <dbReference type="ARBA" id="ARBA00008536"/>
    </source>
</evidence>
<proteinExistence type="inferred from homology"/>
<keyword evidence="17" id="KW-1185">Reference proteome</keyword>
<evidence type="ECO:0000256" key="15">
    <source>
        <dbReference type="SAM" id="Phobius"/>
    </source>
</evidence>
<keyword evidence="12 15" id="KW-0472">Membrane</keyword>
<dbReference type="GO" id="GO:0030246">
    <property type="term" value="F:carbohydrate binding"/>
    <property type="evidence" value="ECO:0007669"/>
    <property type="project" value="UniProtKB-KW"/>
</dbReference>
<dbReference type="KEGG" id="vra:106766341"/>
<feature type="domain" description="Protein kinase" evidence="16">
    <location>
        <begin position="361"/>
        <end position="641"/>
    </location>
</feature>
<comment type="similarity">
    <text evidence="4">In the C-terminal section; belongs to the protein kinase superfamily. Ser/Thr protein kinase family.</text>
</comment>
<dbReference type="Gene3D" id="1.10.510.10">
    <property type="entry name" value="Transferase(Phosphotransferase) domain 1"/>
    <property type="match status" value="1"/>
</dbReference>
<evidence type="ECO:0000256" key="13">
    <source>
        <dbReference type="ARBA" id="ARBA00023170"/>
    </source>
</evidence>
<dbReference type="SMR" id="A0A1S3UKJ9"/>
<dbReference type="Pfam" id="PF00139">
    <property type="entry name" value="Lectin_legB"/>
    <property type="match status" value="1"/>
</dbReference>
<dbReference type="InterPro" id="IPR001220">
    <property type="entry name" value="Legume_lectin_dom"/>
</dbReference>
<reference evidence="17" key="1">
    <citation type="journal article" date="2014" name="Nat. Commun.">
        <title>Genome sequence of mungbean and insights into evolution within Vigna species.</title>
        <authorList>
            <person name="Kang Y.J."/>
            <person name="Kim S.K."/>
            <person name="Kim M.Y."/>
            <person name="Lestari P."/>
            <person name="Kim K.H."/>
            <person name="Ha B.K."/>
            <person name="Jun T.H."/>
            <person name="Hwang W.J."/>
            <person name="Lee T."/>
            <person name="Lee J."/>
            <person name="Shim S."/>
            <person name="Yoon M.Y."/>
            <person name="Jang Y.E."/>
            <person name="Han K.S."/>
            <person name="Taeprayoon P."/>
            <person name="Yoon N."/>
            <person name="Somta P."/>
            <person name="Tanya P."/>
            <person name="Kim K.S."/>
            <person name="Gwag J.G."/>
            <person name="Moon J.K."/>
            <person name="Lee Y.H."/>
            <person name="Park B.S."/>
            <person name="Bombarely A."/>
            <person name="Doyle J.J."/>
            <person name="Jackson S.A."/>
            <person name="Schafleitner R."/>
            <person name="Srinives P."/>
            <person name="Varshney R.K."/>
            <person name="Lee S.H."/>
        </authorList>
    </citation>
    <scope>NUCLEOTIDE SEQUENCE [LARGE SCALE GENOMIC DNA]</scope>
    <source>
        <strain evidence="17">cv. VC1973A</strain>
    </source>
</reference>
<comment type="subcellular location">
    <subcellularLocation>
        <location evidence="1">Cell membrane</location>
        <topology evidence="1">Single-pass type I membrane protein</topology>
    </subcellularLocation>
</comment>
<evidence type="ECO:0000256" key="10">
    <source>
        <dbReference type="ARBA" id="ARBA00022840"/>
    </source>
</evidence>